<accession>A0AA39Y6A8</accession>
<name>A0AA39Y6A8_9PEZI</name>
<keyword evidence="3" id="KW-1185">Reference proteome</keyword>
<evidence type="ECO:0000313" key="3">
    <source>
        <dbReference type="Proteomes" id="UP001174936"/>
    </source>
</evidence>
<dbReference type="EMBL" id="JAULSV010000004">
    <property type="protein sequence ID" value="KAK0646843.1"/>
    <property type="molecule type" value="Genomic_DNA"/>
</dbReference>
<proteinExistence type="predicted"/>
<comment type="caution">
    <text evidence="2">The sequence shown here is derived from an EMBL/GenBank/DDBJ whole genome shotgun (WGS) entry which is preliminary data.</text>
</comment>
<protein>
    <submittedName>
        <fullName evidence="2">Uncharacterized protein</fullName>
    </submittedName>
</protein>
<dbReference type="AlphaFoldDB" id="A0AA39Y6A8"/>
<sequence length="252" mass="27367">MSPPMSSTASSTTPSPTASPPTSTLASSPTSSPASLLPPTPPHRPEVECLHHIKRWLRNRRDSTAEADSNPAPEPFGKYSVCWRELDILGISPTEAKEGAEREVPLPAVGLPCTHLLCRACHRTICDECEWLCPCCRVDFAATRCGHSAAEVVPGAGDEETSWAPTPGYAADSECGGWVRPEYCWDCLSRRGDSEAVDEEAMDEDTGLNEDVALAVEYDWTDEEMQDIDQWIDSRLDNAGLAQRVPQGVDPG</sequence>
<feature type="region of interest" description="Disordered" evidence="1">
    <location>
        <begin position="1"/>
        <end position="46"/>
    </location>
</feature>
<gene>
    <name evidence="2" type="ORF">B0T16DRAFT_170552</name>
</gene>
<organism evidence="2 3">
    <name type="scientific">Cercophora newfieldiana</name>
    <dbReference type="NCBI Taxonomy" id="92897"/>
    <lineage>
        <taxon>Eukaryota</taxon>
        <taxon>Fungi</taxon>
        <taxon>Dikarya</taxon>
        <taxon>Ascomycota</taxon>
        <taxon>Pezizomycotina</taxon>
        <taxon>Sordariomycetes</taxon>
        <taxon>Sordariomycetidae</taxon>
        <taxon>Sordariales</taxon>
        <taxon>Lasiosphaeriaceae</taxon>
        <taxon>Cercophora</taxon>
    </lineage>
</organism>
<reference evidence="2" key="1">
    <citation type="submission" date="2023-06" db="EMBL/GenBank/DDBJ databases">
        <title>Genome-scale phylogeny and comparative genomics of the fungal order Sordariales.</title>
        <authorList>
            <consortium name="Lawrence Berkeley National Laboratory"/>
            <person name="Hensen N."/>
            <person name="Bonometti L."/>
            <person name="Westerberg I."/>
            <person name="Brannstrom I.O."/>
            <person name="Guillou S."/>
            <person name="Cros-Aarteil S."/>
            <person name="Calhoun S."/>
            <person name="Haridas S."/>
            <person name="Kuo A."/>
            <person name="Mondo S."/>
            <person name="Pangilinan J."/>
            <person name="Riley R."/>
            <person name="Labutti K."/>
            <person name="Andreopoulos B."/>
            <person name="Lipzen A."/>
            <person name="Chen C."/>
            <person name="Yanf M."/>
            <person name="Daum C."/>
            <person name="Ng V."/>
            <person name="Clum A."/>
            <person name="Steindorff A."/>
            <person name="Ohm R."/>
            <person name="Martin F."/>
            <person name="Silar P."/>
            <person name="Natvig D."/>
            <person name="Lalanne C."/>
            <person name="Gautier V."/>
            <person name="Ament-Velasquez S.L."/>
            <person name="Kruys A."/>
            <person name="Hutchinson M.I."/>
            <person name="Powell A.J."/>
            <person name="Barry K."/>
            <person name="Miller A.N."/>
            <person name="Grigoriev I.V."/>
            <person name="Debuchy R."/>
            <person name="Gladieux P."/>
            <person name="Thoren M.H."/>
            <person name="Johannesson H."/>
        </authorList>
    </citation>
    <scope>NUCLEOTIDE SEQUENCE</scope>
    <source>
        <strain evidence="2">SMH2532-1</strain>
    </source>
</reference>
<feature type="compositionally biased region" description="Low complexity" evidence="1">
    <location>
        <begin position="1"/>
        <end position="35"/>
    </location>
</feature>
<dbReference type="Proteomes" id="UP001174936">
    <property type="component" value="Unassembled WGS sequence"/>
</dbReference>
<evidence type="ECO:0000256" key="1">
    <source>
        <dbReference type="SAM" id="MobiDB-lite"/>
    </source>
</evidence>
<evidence type="ECO:0000313" key="2">
    <source>
        <dbReference type="EMBL" id="KAK0646843.1"/>
    </source>
</evidence>